<accession>A0A1I4ECB5</accession>
<feature type="domain" description="Bacterial sugar transferase" evidence="4">
    <location>
        <begin position="3"/>
        <end position="176"/>
    </location>
</feature>
<keyword evidence="2" id="KW-0270">Exopolysaccharide synthesis</keyword>
<gene>
    <name evidence="5" type="ORF">SAMN04488518_11464</name>
</gene>
<dbReference type="Pfam" id="PF02397">
    <property type="entry name" value="Bac_transf"/>
    <property type="match status" value="1"/>
</dbReference>
<dbReference type="EMBL" id="FOSK01000014">
    <property type="protein sequence ID" value="SFL02207.1"/>
    <property type="molecule type" value="Genomic_DNA"/>
</dbReference>
<evidence type="ECO:0000256" key="3">
    <source>
        <dbReference type="SAM" id="Phobius"/>
    </source>
</evidence>
<dbReference type="PANTHER" id="PTHR30576">
    <property type="entry name" value="COLANIC BIOSYNTHESIS UDP-GLUCOSE LIPID CARRIER TRANSFERASE"/>
    <property type="match status" value="1"/>
</dbReference>
<keyword evidence="3" id="KW-0472">Membrane</keyword>
<dbReference type="PANTHER" id="PTHR30576:SF8">
    <property type="entry name" value="UNDECAPRENYL-PHOSPHATE GALACTOSE PHOSPHOTRANSFERASE"/>
    <property type="match status" value="1"/>
</dbReference>
<dbReference type="Proteomes" id="UP000199598">
    <property type="component" value="Unassembled WGS sequence"/>
</dbReference>
<dbReference type="InterPro" id="IPR003362">
    <property type="entry name" value="Bact_transf"/>
</dbReference>
<organism evidence="5 6">
    <name type="scientific">Pseudovibrio ascidiaceicola</name>
    <dbReference type="NCBI Taxonomy" id="285279"/>
    <lineage>
        <taxon>Bacteria</taxon>
        <taxon>Pseudomonadati</taxon>
        <taxon>Pseudomonadota</taxon>
        <taxon>Alphaproteobacteria</taxon>
        <taxon>Hyphomicrobiales</taxon>
        <taxon>Stappiaceae</taxon>
        <taxon>Pseudovibrio</taxon>
    </lineage>
</organism>
<feature type="transmembrane region" description="Helical" evidence="3">
    <location>
        <begin position="7"/>
        <end position="28"/>
    </location>
</feature>
<dbReference type="GO" id="GO:0016740">
    <property type="term" value="F:transferase activity"/>
    <property type="evidence" value="ECO:0007669"/>
    <property type="project" value="UniProtKB-KW"/>
</dbReference>
<keyword evidence="3" id="KW-0812">Transmembrane</keyword>
<proteinExistence type="inferred from homology"/>
<keyword evidence="6" id="KW-1185">Reference proteome</keyword>
<evidence type="ECO:0000256" key="2">
    <source>
        <dbReference type="ARBA" id="ARBA00023169"/>
    </source>
</evidence>
<dbReference type="RefSeq" id="WP_063311033.1">
    <property type="nucleotide sequence ID" value="NZ_FOSK01000014.1"/>
</dbReference>
<comment type="similarity">
    <text evidence="1">Belongs to the bacterial sugar transferase family.</text>
</comment>
<reference evidence="5 6" key="1">
    <citation type="submission" date="2016-10" db="EMBL/GenBank/DDBJ databases">
        <authorList>
            <person name="Varghese N."/>
            <person name="Submissions S."/>
        </authorList>
    </citation>
    <scope>NUCLEOTIDE SEQUENCE [LARGE SCALE GENOMIC DNA]</scope>
    <source>
        <strain evidence="5 6">DSM 16392</strain>
    </source>
</reference>
<evidence type="ECO:0000313" key="5">
    <source>
        <dbReference type="EMBL" id="SFL02207.1"/>
    </source>
</evidence>
<evidence type="ECO:0000256" key="1">
    <source>
        <dbReference type="ARBA" id="ARBA00006464"/>
    </source>
</evidence>
<sequence length="203" mass="23306">MIRIFDVVFSFAILLIVSPIMILVAILVRTRLGSPIIFKQDRAGLNGEVFQIYKFRSMTEERDASGKLLPDDRRLTLFGRILRATSIDELPGFLNVLKGEMSVVGPRPQHAGFLKHYSKRQMMRHFVKPGITGWAQVNGRNSIDWDSRFELDVWYVENKSFWLDMKIIFMTMIIVLRREGISAAGHATMPEFRGSQLSVSQKD</sequence>
<name>A0A1I4ECB5_9HYPH</name>
<keyword evidence="3" id="KW-1133">Transmembrane helix</keyword>
<evidence type="ECO:0000259" key="4">
    <source>
        <dbReference type="Pfam" id="PF02397"/>
    </source>
</evidence>
<comment type="caution">
    <text evidence="5">The sequence shown here is derived from an EMBL/GenBank/DDBJ whole genome shotgun (WGS) entry which is preliminary data.</text>
</comment>
<evidence type="ECO:0000313" key="6">
    <source>
        <dbReference type="Proteomes" id="UP000199598"/>
    </source>
</evidence>
<keyword evidence="5" id="KW-0808">Transferase</keyword>
<protein>
    <submittedName>
        <fullName evidence="5">Sugar transferase involved in LPS biosynthesis (Colanic, teichoic acid)</fullName>
    </submittedName>
</protein>